<feature type="transmembrane region" description="Helical" evidence="6">
    <location>
        <begin position="224"/>
        <end position="243"/>
    </location>
</feature>
<sequence>MIWLAAGAAMCCAAVLAWHAQNWFAPALRRYREFYTQDAGVRLSEVFLFIDPAQLWAAAVACAALAAALAFSLTGSGVAAALAAGLASRAPREMVSVLRRRRAGRFEQQLPMALLMLASALRAGVALATGLRHVVEQSGAPLAQEFGLMLREQRMGVPWDAALENLHVRMPADSTSLVVAAMRISAQTGGNLAEALESIAQTLRAQLQLQLQAKLQALTSQGRLQAWIVGALPLLLLAVLDRLEPEIMGLLWHTPMGWGVLAIVAVLETAGVVLIRRIIRIDI</sequence>
<keyword evidence="9" id="KW-1185">Reference proteome</keyword>
<dbReference type="GO" id="GO:0005886">
    <property type="term" value="C:plasma membrane"/>
    <property type="evidence" value="ECO:0007669"/>
    <property type="project" value="UniProtKB-SubCell"/>
</dbReference>
<dbReference type="PANTHER" id="PTHR35007">
    <property type="entry name" value="INTEGRAL MEMBRANE PROTEIN-RELATED"/>
    <property type="match status" value="1"/>
</dbReference>
<evidence type="ECO:0000256" key="6">
    <source>
        <dbReference type="SAM" id="Phobius"/>
    </source>
</evidence>
<dbReference type="InterPro" id="IPR042094">
    <property type="entry name" value="T2SS_GspF_sf"/>
</dbReference>
<dbReference type="Proteomes" id="UP000494108">
    <property type="component" value="Unassembled WGS sequence"/>
</dbReference>
<dbReference type="InterPro" id="IPR018076">
    <property type="entry name" value="T2SS_GspF_dom"/>
</dbReference>
<feature type="transmembrane region" description="Helical" evidence="6">
    <location>
        <begin position="55"/>
        <end position="84"/>
    </location>
</feature>
<dbReference type="EMBL" id="CADIJX010000006">
    <property type="protein sequence ID" value="CAB3683581.1"/>
    <property type="molecule type" value="Genomic_DNA"/>
</dbReference>
<keyword evidence="3 6" id="KW-0812">Transmembrane</keyword>
<proteinExistence type="predicted"/>
<evidence type="ECO:0000256" key="5">
    <source>
        <dbReference type="ARBA" id="ARBA00023136"/>
    </source>
</evidence>
<evidence type="ECO:0000259" key="7">
    <source>
        <dbReference type="Pfam" id="PF00482"/>
    </source>
</evidence>
<keyword evidence="4 6" id="KW-1133">Transmembrane helix</keyword>
<accession>A0A6S6ZSQ4</accession>
<gene>
    <name evidence="8" type="ORF">LMG3431_04491</name>
</gene>
<dbReference type="Pfam" id="PF00482">
    <property type="entry name" value="T2SSF"/>
    <property type="match status" value="1"/>
</dbReference>
<dbReference type="RefSeq" id="WP_175176792.1">
    <property type="nucleotide sequence ID" value="NZ_CADIJX010000006.1"/>
</dbReference>
<organism evidence="8 9">
    <name type="scientific">Achromobacter pestifer</name>
    <dbReference type="NCBI Taxonomy" id="1353889"/>
    <lineage>
        <taxon>Bacteria</taxon>
        <taxon>Pseudomonadati</taxon>
        <taxon>Pseudomonadota</taxon>
        <taxon>Betaproteobacteria</taxon>
        <taxon>Burkholderiales</taxon>
        <taxon>Alcaligenaceae</taxon>
        <taxon>Achromobacter</taxon>
    </lineage>
</organism>
<feature type="transmembrane region" description="Helical" evidence="6">
    <location>
        <begin position="255"/>
        <end position="275"/>
    </location>
</feature>
<evidence type="ECO:0000256" key="3">
    <source>
        <dbReference type="ARBA" id="ARBA00022692"/>
    </source>
</evidence>
<evidence type="ECO:0000256" key="2">
    <source>
        <dbReference type="ARBA" id="ARBA00022475"/>
    </source>
</evidence>
<evidence type="ECO:0000256" key="4">
    <source>
        <dbReference type="ARBA" id="ARBA00022989"/>
    </source>
</evidence>
<evidence type="ECO:0000256" key="1">
    <source>
        <dbReference type="ARBA" id="ARBA00004651"/>
    </source>
</evidence>
<evidence type="ECO:0000313" key="8">
    <source>
        <dbReference type="EMBL" id="CAB3683581.1"/>
    </source>
</evidence>
<comment type="subcellular location">
    <subcellularLocation>
        <location evidence="1">Cell membrane</location>
        <topology evidence="1">Multi-pass membrane protein</topology>
    </subcellularLocation>
</comment>
<name>A0A6S6ZSQ4_9BURK</name>
<keyword evidence="5 6" id="KW-0472">Membrane</keyword>
<dbReference type="PANTHER" id="PTHR35007:SF1">
    <property type="entry name" value="PILUS ASSEMBLY PROTEIN"/>
    <property type="match status" value="1"/>
</dbReference>
<evidence type="ECO:0000313" key="9">
    <source>
        <dbReference type="Proteomes" id="UP000494108"/>
    </source>
</evidence>
<dbReference type="Gene3D" id="1.20.81.30">
    <property type="entry name" value="Type II secretion system (T2SS), domain F"/>
    <property type="match status" value="1"/>
</dbReference>
<protein>
    <recommendedName>
        <fullName evidence="7">Type II secretion system protein GspF domain-containing protein</fullName>
    </recommendedName>
</protein>
<reference evidence="8 9" key="1">
    <citation type="submission" date="2020-04" db="EMBL/GenBank/DDBJ databases">
        <authorList>
            <person name="De Canck E."/>
        </authorList>
    </citation>
    <scope>NUCLEOTIDE SEQUENCE [LARGE SCALE GENOMIC DNA]</scope>
    <source>
        <strain evidence="8 9">LMG 3431</strain>
    </source>
</reference>
<feature type="domain" description="Type II secretion system protein GspF" evidence="7">
    <location>
        <begin position="114"/>
        <end position="240"/>
    </location>
</feature>
<keyword evidence="2" id="KW-1003">Cell membrane</keyword>
<dbReference type="AlphaFoldDB" id="A0A6S6ZSQ4"/>